<dbReference type="AlphaFoldDB" id="A0A6L2LCN4"/>
<dbReference type="Gene3D" id="1.10.340.70">
    <property type="match status" value="1"/>
</dbReference>
<dbReference type="PANTHER" id="PTHR37984:SF5">
    <property type="entry name" value="PROTEIN NYNRIN-LIKE"/>
    <property type="match status" value="1"/>
</dbReference>
<keyword evidence="3" id="KW-0540">Nuclease</keyword>
<dbReference type="PANTHER" id="PTHR37984">
    <property type="entry name" value="PROTEIN CBG26694"/>
    <property type="match status" value="1"/>
</dbReference>
<gene>
    <name evidence="10" type="ORF">Tci_031481</name>
</gene>
<protein>
    <submittedName>
        <fullName evidence="10">Putative reverse transcriptase domain-containing protein</fullName>
    </submittedName>
</protein>
<accession>A0A6L2LCN4</accession>
<evidence type="ECO:0000256" key="7">
    <source>
        <dbReference type="SAM" id="MobiDB-lite"/>
    </source>
</evidence>
<dbReference type="InterPro" id="IPR050951">
    <property type="entry name" value="Retrovirus_Pol_polyprotein"/>
</dbReference>
<keyword evidence="4" id="KW-0255">Endonuclease</keyword>
<dbReference type="Pfam" id="PF17917">
    <property type="entry name" value="RT_RNaseH"/>
    <property type="match status" value="1"/>
</dbReference>
<proteinExistence type="predicted"/>
<comment type="caution">
    <text evidence="10">The sequence shown here is derived from an EMBL/GenBank/DDBJ whole genome shotgun (WGS) entry which is preliminary data.</text>
</comment>
<feature type="domain" description="Reverse transcriptase RNase H-like" evidence="8">
    <location>
        <begin position="123"/>
        <end position="172"/>
    </location>
</feature>
<keyword evidence="2" id="KW-0548">Nucleotidyltransferase</keyword>
<evidence type="ECO:0000256" key="2">
    <source>
        <dbReference type="ARBA" id="ARBA00022695"/>
    </source>
</evidence>
<dbReference type="InterPro" id="IPR043502">
    <property type="entry name" value="DNA/RNA_pol_sf"/>
</dbReference>
<feature type="domain" description="Integrase zinc-binding" evidence="9">
    <location>
        <begin position="275"/>
        <end position="330"/>
    </location>
</feature>
<dbReference type="SUPFAM" id="SSF56672">
    <property type="entry name" value="DNA/RNA polymerases"/>
    <property type="match status" value="1"/>
</dbReference>
<dbReference type="InterPro" id="IPR041588">
    <property type="entry name" value="Integrase_H2C2"/>
</dbReference>
<evidence type="ECO:0000256" key="4">
    <source>
        <dbReference type="ARBA" id="ARBA00022759"/>
    </source>
</evidence>
<evidence type="ECO:0000313" key="10">
    <source>
        <dbReference type="EMBL" id="GEU59503.1"/>
    </source>
</evidence>
<organism evidence="10">
    <name type="scientific">Tanacetum cinerariifolium</name>
    <name type="common">Dalmatian daisy</name>
    <name type="synonym">Chrysanthemum cinerariifolium</name>
    <dbReference type="NCBI Taxonomy" id="118510"/>
    <lineage>
        <taxon>Eukaryota</taxon>
        <taxon>Viridiplantae</taxon>
        <taxon>Streptophyta</taxon>
        <taxon>Embryophyta</taxon>
        <taxon>Tracheophyta</taxon>
        <taxon>Spermatophyta</taxon>
        <taxon>Magnoliopsida</taxon>
        <taxon>eudicotyledons</taxon>
        <taxon>Gunneridae</taxon>
        <taxon>Pentapetalae</taxon>
        <taxon>asterids</taxon>
        <taxon>campanulids</taxon>
        <taxon>Asterales</taxon>
        <taxon>Asteraceae</taxon>
        <taxon>Asteroideae</taxon>
        <taxon>Anthemideae</taxon>
        <taxon>Anthemidinae</taxon>
        <taxon>Tanacetum</taxon>
    </lineage>
</organism>
<dbReference type="GO" id="GO:0004519">
    <property type="term" value="F:endonuclease activity"/>
    <property type="evidence" value="ECO:0007669"/>
    <property type="project" value="UniProtKB-KW"/>
</dbReference>
<keyword evidence="5" id="KW-0378">Hydrolase</keyword>
<keyword evidence="1" id="KW-0808">Transferase</keyword>
<evidence type="ECO:0000256" key="5">
    <source>
        <dbReference type="ARBA" id="ARBA00022801"/>
    </source>
</evidence>
<dbReference type="EMBL" id="BKCJ010004183">
    <property type="protein sequence ID" value="GEU59503.1"/>
    <property type="molecule type" value="Genomic_DNA"/>
</dbReference>
<dbReference type="GO" id="GO:0016787">
    <property type="term" value="F:hydrolase activity"/>
    <property type="evidence" value="ECO:0007669"/>
    <property type="project" value="UniProtKB-KW"/>
</dbReference>
<dbReference type="Pfam" id="PF17921">
    <property type="entry name" value="Integrase_H2C2"/>
    <property type="match status" value="1"/>
</dbReference>
<evidence type="ECO:0000256" key="1">
    <source>
        <dbReference type="ARBA" id="ARBA00022679"/>
    </source>
</evidence>
<evidence type="ECO:0000256" key="3">
    <source>
        <dbReference type="ARBA" id="ARBA00022722"/>
    </source>
</evidence>
<feature type="region of interest" description="Disordered" evidence="7">
    <location>
        <begin position="31"/>
        <end position="54"/>
    </location>
</feature>
<evidence type="ECO:0000259" key="8">
    <source>
        <dbReference type="Pfam" id="PF17917"/>
    </source>
</evidence>
<keyword evidence="6 10" id="KW-0695">RNA-directed DNA polymerase</keyword>
<reference evidence="10" key="1">
    <citation type="journal article" date="2019" name="Sci. Rep.">
        <title>Draft genome of Tanacetum cinerariifolium, the natural source of mosquito coil.</title>
        <authorList>
            <person name="Yamashiro T."/>
            <person name="Shiraishi A."/>
            <person name="Satake H."/>
            <person name="Nakayama K."/>
        </authorList>
    </citation>
    <scope>NUCLEOTIDE SEQUENCE</scope>
</reference>
<name>A0A6L2LCN4_TANCI</name>
<evidence type="ECO:0000259" key="9">
    <source>
        <dbReference type="Pfam" id="PF17921"/>
    </source>
</evidence>
<dbReference type="GO" id="GO:0003964">
    <property type="term" value="F:RNA-directed DNA polymerase activity"/>
    <property type="evidence" value="ECO:0007669"/>
    <property type="project" value="UniProtKB-KW"/>
</dbReference>
<evidence type="ECO:0000256" key="6">
    <source>
        <dbReference type="ARBA" id="ARBA00022918"/>
    </source>
</evidence>
<dbReference type="InterPro" id="IPR041373">
    <property type="entry name" value="RT_RNaseH"/>
</dbReference>
<sequence>MFDKAYKRVNTFVDINTEIVEERSKKTQAKVTEDSFKRAGDELEQESAKRQRLEKEDDSAELKRCLEIVPEDDYDIDYEVKMAYDLLRLIRRTRKNKEEHEEHLKLILELLKKEELYAKFSECVVLMQREKRHYMYGTKYIVFTDHKSLHRILNEKELKMRQLCWLKLLTDYDCEIRYHPGKANVVVDALRRKERIKPREKRIKPLRVQALVMTVGLELLKQILNAHTKAQKPDNFKNKDVGGMIRKDLPTDKLEPHADGTLCLHGMSWLPCYGNLRTVIMHESYKLKYSIHPGSDKMYQDMKKLYWWPNIKSNIATNVRKYLTYSKVKAKHQRLSGLLVQPEYHNGSGTTSLCIFSRSLLSRRKVVTPFG</sequence>